<dbReference type="EMBL" id="PDJC01000001">
    <property type="protein sequence ID" value="PFG15490.1"/>
    <property type="molecule type" value="Genomic_DNA"/>
</dbReference>
<reference evidence="2 3" key="1">
    <citation type="submission" date="2017-10" db="EMBL/GenBank/DDBJ databases">
        <title>Sequencing the genomes of 1000 actinobacteria strains.</title>
        <authorList>
            <person name="Klenk H.-P."/>
        </authorList>
    </citation>
    <scope>NUCLEOTIDE SEQUENCE [LARGE SCALE GENOMIC DNA]</scope>
    <source>
        <strain evidence="2 3">DSM 15597</strain>
    </source>
</reference>
<name>A0A2A9CVK0_9ACTN</name>
<protein>
    <recommendedName>
        <fullName evidence="4">RiboL-PSP-HEPN domain-containing protein</fullName>
    </recommendedName>
</protein>
<sequence length="217" mass="23402">MWIVDLNQAAANFRRAIVHADNLVSVHRHAGGGGRGRRTQETSINRAVVVITVATWQAAVQDMVLSCAAMSEPPAADPFLPAYKVIVGRVQSEVGAFSTPNAQNTRRLLQGVGFDPRQHWAWRQAGGRGQGSIAVQPSDVEARIDQWLKVRHAIAHGHEHLPAVRVLQSVRASASPLADPPLRLVDAEQCLVFFKRVVGLTGDALASHLGAAAPMWA</sequence>
<organism evidence="2 3">
    <name type="scientific">Propionicimonas paludicola</name>
    <dbReference type="NCBI Taxonomy" id="185243"/>
    <lineage>
        <taxon>Bacteria</taxon>
        <taxon>Bacillati</taxon>
        <taxon>Actinomycetota</taxon>
        <taxon>Actinomycetes</taxon>
        <taxon>Propionibacteriales</taxon>
        <taxon>Nocardioidaceae</taxon>
        <taxon>Propionicimonas</taxon>
    </lineage>
</organism>
<gene>
    <name evidence="1" type="ORF">ATK74_0007</name>
    <name evidence="2" type="ORF">ATK74_3037</name>
</gene>
<dbReference type="AlphaFoldDB" id="A0A2A9CVK0"/>
<comment type="caution">
    <text evidence="2">The sequence shown here is derived from an EMBL/GenBank/DDBJ whole genome shotgun (WGS) entry which is preliminary data.</text>
</comment>
<evidence type="ECO:0000313" key="1">
    <source>
        <dbReference type="EMBL" id="PFG15490.1"/>
    </source>
</evidence>
<evidence type="ECO:0008006" key="4">
    <source>
        <dbReference type="Google" id="ProtNLM"/>
    </source>
</evidence>
<keyword evidence="3" id="KW-1185">Reference proteome</keyword>
<dbReference type="Proteomes" id="UP000226079">
    <property type="component" value="Unassembled WGS sequence"/>
</dbReference>
<evidence type="ECO:0000313" key="2">
    <source>
        <dbReference type="EMBL" id="PFG18447.1"/>
    </source>
</evidence>
<dbReference type="EMBL" id="PDJC01000001">
    <property type="protein sequence ID" value="PFG18447.1"/>
    <property type="molecule type" value="Genomic_DNA"/>
</dbReference>
<evidence type="ECO:0000313" key="3">
    <source>
        <dbReference type="Proteomes" id="UP000226079"/>
    </source>
</evidence>
<accession>A0A2A9CVK0</accession>
<proteinExistence type="predicted"/>